<dbReference type="RefSeq" id="WP_074606724.1">
    <property type="nucleotide sequence ID" value="NZ_FNGY01000003.1"/>
</dbReference>
<dbReference type="PROSITE" id="PS51257">
    <property type="entry name" value="PROKAR_LIPOPROTEIN"/>
    <property type="match status" value="1"/>
</dbReference>
<dbReference type="Pfam" id="PF16356">
    <property type="entry name" value="DUF4983"/>
    <property type="match status" value="1"/>
</dbReference>
<proteinExistence type="predicted"/>
<protein>
    <submittedName>
        <fullName evidence="3">Type I phosphodiesterase / nucleotide pyrophosphatase</fullName>
    </submittedName>
</protein>
<dbReference type="GO" id="GO:0004553">
    <property type="term" value="F:hydrolase activity, hydrolyzing O-glycosyl compounds"/>
    <property type="evidence" value="ECO:0007669"/>
    <property type="project" value="UniProtKB-ARBA"/>
</dbReference>
<evidence type="ECO:0000256" key="1">
    <source>
        <dbReference type="SAM" id="SignalP"/>
    </source>
</evidence>
<dbReference type="OrthoDB" id="279982at2"/>
<name>A0A1G9SZ89_9SPHI</name>
<feature type="signal peptide" evidence="1">
    <location>
        <begin position="1"/>
        <end position="24"/>
    </location>
</feature>
<dbReference type="Gene3D" id="2.60.120.200">
    <property type="match status" value="1"/>
</dbReference>
<evidence type="ECO:0000313" key="4">
    <source>
        <dbReference type="Proteomes" id="UP000183200"/>
    </source>
</evidence>
<dbReference type="AlphaFoldDB" id="A0A1G9SZ89"/>
<dbReference type="Pfam" id="PF13385">
    <property type="entry name" value="Laminin_G_3"/>
    <property type="match status" value="1"/>
</dbReference>
<sequence length="560" mass="61417">MRKFYNGIGTRCSGVLMLALLLIAAGCNKPRYDQIGGTDEDPPSGKHRKVLIIGISGARGEVILKAPIPNIRKMLANSIYSFDALTEAPTLESTGWSSTLTGVWGAKHGVLGAGYAGNNFDKYPMLFKHVKEFDSKLKTVSISADAALNTNLVSDADVKESFGNEDVKVKDKALTALADASSDVVLVNFKGVDAAGDQYGFDASVPEYMQAIATADAYVGELLAAVESRTSAKNEDWLIVISSDHGGTLTGHGGNEYESRNIFTVFYNKNFKANPIVKSQTNTTFLKINQVDGLQYAYSDSSLYKFNKYPQFTFEMRVKVDVVMKSDPAFASNKDWGSGGNPGWGLFVSGQRWRFNVGDGISANRRDFAAPETAPVLSDGKWHHIAVSVNKSSFARIYQDGAFLGEVNVSGVTNWEGNQKATLAILEDGTIDSRNEWGYELKANFADVRLWNTVIDPTTLATYAKCDTTVTTNHPYYENLLGWWKANDAKGAILKDYSLRNSNLKVFGGPKWEETGKNLCSAIVQADVPKTVDVTAQIYSWLRIPIRPEWSLDGKVWIDN</sequence>
<keyword evidence="4" id="KW-1185">Reference proteome</keyword>
<feature type="domain" description="DUF4983" evidence="2">
    <location>
        <begin position="470"/>
        <end position="558"/>
    </location>
</feature>
<dbReference type="Proteomes" id="UP000183200">
    <property type="component" value="Unassembled WGS sequence"/>
</dbReference>
<dbReference type="Gene3D" id="3.40.720.10">
    <property type="entry name" value="Alkaline Phosphatase, subunit A"/>
    <property type="match status" value="1"/>
</dbReference>
<reference evidence="4" key="1">
    <citation type="submission" date="2016-10" db="EMBL/GenBank/DDBJ databases">
        <authorList>
            <person name="Varghese N."/>
            <person name="Submissions S."/>
        </authorList>
    </citation>
    <scope>NUCLEOTIDE SEQUENCE [LARGE SCALE GENOMIC DNA]</scope>
    <source>
        <strain evidence="4">DSM 19110</strain>
    </source>
</reference>
<dbReference type="Pfam" id="PF01663">
    <property type="entry name" value="Phosphodiest"/>
    <property type="match status" value="1"/>
</dbReference>
<dbReference type="InterPro" id="IPR013320">
    <property type="entry name" value="ConA-like_dom_sf"/>
</dbReference>
<dbReference type="EMBL" id="FNGY01000003">
    <property type="protein sequence ID" value="SDM40763.1"/>
    <property type="molecule type" value="Genomic_DNA"/>
</dbReference>
<gene>
    <name evidence="3" type="ORF">SAMN05421820_103749</name>
</gene>
<dbReference type="SUPFAM" id="SSF53649">
    <property type="entry name" value="Alkaline phosphatase-like"/>
    <property type="match status" value="1"/>
</dbReference>
<accession>A0A1G9SZ89</accession>
<keyword evidence="1" id="KW-0732">Signal</keyword>
<evidence type="ECO:0000313" key="3">
    <source>
        <dbReference type="EMBL" id="SDM40763.1"/>
    </source>
</evidence>
<dbReference type="InterPro" id="IPR032309">
    <property type="entry name" value="DUF4983"/>
</dbReference>
<dbReference type="InterPro" id="IPR002591">
    <property type="entry name" value="Phosphodiest/P_Trfase"/>
</dbReference>
<dbReference type="SUPFAM" id="SSF49899">
    <property type="entry name" value="Concanavalin A-like lectins/glucanases"/>
    <property type="match status" value="1"/>
</dbReference>
<organism evidence="3 4">
    <name type="scientific">Pedobacter steynii</name>
    <dbReference type="NCBI Taxonomy" id="430522"/>
    <lineage>
        <taxon>Bacteria</taxon>
        <taxon>Pseudomonadati</taxon>
        <taxon>Bacteroidota</taxon>
        <taxon>Sphingobacteriia</taxon>
        <taxon>Sphingobacteriales</taxon>
        <taxon>Sphingobacteriaceae</taxon>
        <taxon>Pedobacter</taxon>
    </lineage>
</organism>
<feature type="chain" id="PRO_5010219796" evidence="1">
    <location>
        <begin position="25"/>
        <end position="560"/>
    </location>
</feature>
<evidence type="ECO:0000259" key="2">
    <source>
        <dbReference type="Pfam" id="PF16356"/>
    </source>
</evidence>
<dbReference type="GO" id="GO:0005975">
    <property type="term" value="P:carbohydrate metabolic process"/>
    <property type="evidence" value="ECO:0007669"/>
    <property type="project" value="UniProtKB-ARBA"/>
</dbReference>
<dbReference type="InterPro" id="IPR017850">
    <property type="entry name" value="Alkaline_phosphatase_core_sf"/>
</dbReference>